<dbReference type="AlphaFoldDB" id="A0A318JZ53"/>
<evidence type="ECO:0008006" key="4">
    <source>
        <dbReference type="Google" id="ProtNLM"/>
    </source>
</evidence>
<protein>
    <recommendedName>
        <fullName evidence="4">DUF2993 family protein</fullName>
    </recommendedName>
</protein>
<accession>A0A318JZ53</accession>
<feature type="chain" id="PRO_5038938347" description="DUF2993 family protein" evidence="1">
    <location>
        <begin position="25"/>
        <end position="230"/>
    </location>
</feature>
<dbReference type="Proteomes" id="UP000247569">
    <property type="component" value="Unassembled WGS sequence"/>
</dbReference>
<dbReference type="RefSeq" id="WP_146251265.1">
    <property type="nucleotide sequence ID" value="NZ_QJKF01000011.1"/>
</dbReference>
<proteinExistence type="predicted"/>
<dbReference type="OrthoDB" id="10003038at2"/>
<comment type="caution">
    <text evidence="2">The sequence shown here is derived from an EMBL/GenBank/DDBJ whole genome shotgun (WGS) entry which is preliminary data.</text>
</comment>
<dbReference type="EMBL" id="QJKF01000011">
    <property type="protein sequence ID" value="PXX59650.1"/>
    <property type="molecule type" value="Genomic_DNA"/>
</dbReference>
<gene>
    <name evidence="2" type="ORF">DFR70_11132</name>
</gene>
<evidence type="ECO:0000256" key="1">
    <source>
        <dbReference type="SAM" id="SignalP"/>
    </source>
</evidence>
<evidence type="ECO:0000313" key="3">
    <source>
        <dbReference type="Proteomes" id="UP000247569"/>
    </source>
</evidence>
<organism evidence="2 3">
    <name type="scientific">Nocardia tenerifensis</name>
    <dbReference type="NCBI Taxonomy" id="228006"/>
    <lineage>
        <taxon>Bacteria</taxon>
        <taxon>Bacillati</taxon>
        <taxon>Actinomycetota</taxon>
        <taxon>Actinomycetes</taxon>
        <taxon>Mycobacteriales</taxon>
        <taxon>Nocardiaceae</taxon>
        <taxon>Nocardia</taxon>
    </lineage>
</organism>
<name>A0A318JZ53_9NOCA</name>
<keyword evidence="1" id="KW-0732">Signal</keyword>
<reference evidence="2 3" key="1">
    <citation type="submission" date="2018-05" db="EMBL/GenBank/DDBJ databases">
        <title>Genomic Encyclopedia of Type Strains, Phase IV (KMG-IV): sequencing the most valuable type-strain genomes for metagenomic binning, comparative biology and taxonomic classification.</title>
        <authorList>
            <person name="Goeker M."/>
        </authorList>
    </citation>
    <scope>NUCLEOTIDE SEQUENCE [LARGE SCALE GENOMIC DNA]</scope>
    <source>
        <strain evidence="2 3">DSM 44704</strain>
    </source>
</reference>
<keyword evidence="3" id="KW-1185">Reference proteome</keyword>
<feature type="signal peptide" evidence="1">
    <location>
        <begin position="1"/>
        <end position="24"/>
    </location>
</feature>
<evidence type="ECO:0000313" key="2">
    <source>
        <dbReference type="EMBL" id="PXX59650.1"/>
    </source>
</evidence>
<sequence length="230" mass="22985">MRSMKVLTALAAAVTVGATHLVHALTGTAVAAPNASGGEAVPVVAGMTTLALNPDLGMTGLVSMKVGGGKLLVHGHAISGGTVLLKGGIELKAGAKSAKLSNLAIDITTGNVQAKLNGNALALGNVDTSTLRLRKDPGAKQMYVNIGFSDENNIELTQSAATALSQALGIGLEEGDVLLTGGVAAGVDLDKQMASVLNVDLEDAIDAGIDIDVELGQDIDASTSLDLALL</sequence>